<dbReference type="InterPro" id="IPR021139">
    <property type="entry name" value="NYN"/>
</dbReference>
<sequence>MAIVEPDVKRAMAFFDGQNLYRHAKDAFGHHHPNYDPIKLHAAVCAAQGWVPNLVRFYTGVPNAMRDPMWAPYWSNRVLSLKRQGVSVTTRPIRYHTEIVTDEDGKPREIVTPQEKGVDVRLALDVVSRARRKEYNVAVIYSQDQDLCEVVQEIKEIAKEQSRWIKVACAYPHGPNATSRRGVDGTDWIQMDQVFYDACLDPRDYRPKK</sequence>
<dbReference type="AlphaFoldDB" id="A0A371BCB7"/>
<feature type="domain" description="NYN" evidence="1">
    <location>
        <begin position="11"/>
        <end position="156"/>
    </location>
</feature>
<reference evidence="3" key="1">
    <citation type="submission" date="2018-08" db="EMBL/GenBank/DDBJ databases">
        <authorList>
            <person name="Kim S.-J."/>
            <person name="Jung G.-Y."/>
        </authorList>
    </citation>
    <scope>NUCLEOTIDE SEQUENCE [LARGE SCALE GENOMIC DNA]</scope>
    <source>
        <strain evidence="3">GY_H</strain>
    </source>
</reference>
<proteinExistence type="predicted"/>
<dbReference type="Gene3D" id="3.40.50.1010">
    <property type="entry name" value="5'-nuclease"/>
    <property type="match status" value="1"/>
</dbReference>
<dbReference type="EMBL" id="QRGO01000001">
    <property type="protein sequence ID" value="RDV05226.1"/>
    <property type="molecule type" value="Genomic_DNA"/>
</dbReference>
<dbReference type="GO" id="GO:0004540">
    <property type="term" value="F:RNA nuclease activity"/>
    <property type="evidence" value="ECO:0007669"/>
    <property type="project" value="InterPro"/>
</dbReference>
<dbReference type="Pfam" id="PF01936">
    <property type="entry name" value="NYN"/>
    <property type="match status" value="1"/>
</dbReference>
<gene>
    <name evidence="2" type="ORF">DXH78_11995</name>
</gene>
<dbReference type="OrthoDB" id="3741at2"/>
<evidence type="ECO:0000313" key="3">
    <source>
        <dbReference type="Proteomes" id="UP000263993"/>
    </source>
</evidence>
<protein>
    <submittedName>
        <fullName evidence="2">NYN domain-containing protein</fullName>
    </submittedName>
</protein>
<keyword evidence="3" id="KW-1185">Reference proteome</keyword>
<accession>A0A371BCB7</accession>
<organism evidence="2 3">
    <name type="scientific">Undibacter mobilis</name>
    <dbReference type="NCBI Taxonomy" id="2292256"/>
    <lineage>
        <taxon>Bacteria</taxon>
        <taxon>Pseudomonadati</taxon>
        <taxon>Pseudomonadota</taxon>
        <taxon>Alphaproteobacteria</taxon>
        <taxon>Hyphomicrobiales</taxon>
        <taxon>Nitrobacteraceae</taxon>
        <taxon>Undibacter</taxon>
    </lineage>
</organism>
<dbReference type="RefSeq" id="WP_115517252.1">
    <property type="nucleotide sequence ID" value="NZ_QRGO01000001.1"/>
</dbReference>
<dbReference type="Proteomes" id="UP000263993">
    <property type="component" value="Unassembled WGS sequence"/>
</dbReference>
<evidence type="ECO:0000313" key="2">
    <source>
        <dbReference type="EMBL" id="RDV05226.1"/>
    </source>
</evidence>
<evidence type="ECO:0000259" key="1">
    <source>
        <dbReference type="Pfam" id="PF01936"/>
    </source>
</evidence>
<comment type="caution">
    <text evidence="2">The sequence shown here is derived from an EMBL/GenBank/DDBJ whole genome shotgun (WGS) entry which is preliminary data.</text>
</comment>
<name>A0A371BCB7_9BRAD</name>